<evidence type="ECO:0000313" key="13">
    <source>
        <dbReference type="EMBL" id="AUM14288.1"/>
    </source>
</evidence>
<dbReference type="InterPro" id="IPR011250">
    <property type="entry name" value="OMP/PagP_B-barrel"/>
</dbReference>
<dbReference type="GO" id="GO:0046930">
    <property type="term" value="C:pore complex"/>
    <property type="evidence" value="ECO:0007669"/>
    <property type="project" value="UniProtKB-KW"/>
</dbReference>
<keyword evidence="7" id="KW-0626">Porin</keyword>
<comment type="subcellular location">
    <subcellularLocation>
        <location evidence="1">Cell outer membrane</location>
        <topology evidence="1">Multi-pass membrane protein</topology>
    </subcellularLocation>
</comment>
<proteinExistence type="predicted"/>
<sequence>MKRIILPISISLLAASAVAENKEGQIVINPAVSYIKFDNDRLPDEADGFGLGVEYRFGPNWAAEVAAFRNDGDQQTDVTQLKLDGLYYFTKDGTVQPYVGAGIGHADFDSPSAALDGGETQVNLGGGLRFNFNEAWSARWDLRGIYGIDDNDTDMMTTLGVSYAFGGESQPKPVEKAPVVVAAPADTDGDGVIDSKDKCPGTAAGVKVDANGCALDSDGDGVTDNNDQCPDTEAGAAVDEKGCVGVVQTVTVESIELKLQFPSNSDVIQDQYQPELKVVADFLKKHTDLEVEIEGHTDSQGAAAYNKKLSQKRADSVKNELVGRYGVAAERIKAVGYGEEKPVASNDTADGRKENRRVVAVMQKEVMK</sequence>
<keyword evidence="2" id="KW-0813">Transport</keyword>
<dbReference type="PRINTS" id="PR01021">
    <property type="entry name" value="OMPADOMAIN"/>
</dbReference>
<dbReference type="PROSITE" id="PS51123">
    <property type="entry name" value="OMPA_2"/>
    <property type="match status" value="1"/>
</dbReference>
<dbReference type="KEGG" id="kak:Kalk_18480"/>
<dbReference type="InterPro" id="IPR006664">
    <property type="entry name" value="OMP_bac"/>
</dbReference>
<accession>A0A2K9LPN4</accession>
<organism evidence="13 14">
    <name type="scientific">Ketobacter alkanivorans</name>
    <dbReference type="NCBI Taxonomy" id="1917421"/>
    <lineage>
        <taxon>Bacteria</taxon>
        <taxon>Pseudomonadati</taxon>
        <taxon>Pseudomonadota</taxon>
        <taxon>Gammaproteobacteria</taxon>
        <taxon>Pseudomonadales</taxon>
        <taxon>Ketobacteraceae</taxon>
        <taxon>Ketobacter</taxon>
    </lineage>
</organism>
<name>A0A2K9LPN4_9GAMM</name>
<evidence type="ECO:0000256" key="10">
    <source>
        <dbReference type="PROSITE-ProRule" id="PRU00473"/>
    </source>
</evidence>
<keyword evidence="8 10" id="KW-0472">Membrane</keyword>
<dbReference type="EMBL" id="CP022684">
    <property type="protein sequence ID" value="AUM14288.1"/>
    <property type="molecule type" value="Genomic_DNA"/>
</dbReference>
<dbReference type="InterPro" id="IPR028974">
    <property type="entry name" value="TSP_type-3_rpt"/>
</dbReference>
<dbReference type="PANTHER" id="PTHR30329:SF21">
    <property type="entry name" value="LIPOPROTEIN YIAD-RELATED"/>
    <property type="match status" value="1"/>
</dbReference>
<evidence type="ECO:0000256" key="2">
    <source>
        <dbReference type="ARBA" id="ARBA00022448"/>
    </source>
</evidence>
<feature type="chain" id="PRO_5014940604" description="OmpA-like domain-containing protein" evidence="11">
    <location>
        <begin position="20"/>
        <end position="368"/>
    </location>
</feature>
<evidence type="ECO:0000256" key="11">
    <source>
        <dbReference type="SAM" id="SignalP"/>
    </source>
</evidence>
<dbReference type="SUPFAM" id="SSF103647">
    <property type="entry name" value="TSP type-3 repeat"/>
    <property type="match status" value="1"/>
</dbReference>
<dbReference type="PANTHER" id="PTHR30329">
    <property type="entry name" value="STATOR ELEMENT OF FLAGELLAR MOTOR COMPLEX"/>
    <property type="match status" value="1"/>
</dbReference>
<dbReference type="Pfam" id="PF13505">
    <property type="entry name" value="OMP_b-brl"/>
    <property type="match status" value="1"/>
</dbReference>
<keyword evidence="4" id="KW-0812">Transmembrane</keyword>
<dbReference type="InterPro" id="IPR036737">
    <property type="entry name" value="OmpA-like_sf"/>
</dbReference>
<keyword evidence="6" id="KW-0406">Ion transport</keyword>
<evidence type="ECO:0000256" key="5">
    <source>
        <dbReference type="ARBA" id="ARBA00022729"/>
    </source>
</evidence>
<evidence type="ECO:0000256" key="8">
    <source>
        <dbReference type="ARBA" id="ARBA00023136"/>
    </source>
</evidence>
<dbReference type="CDD" id="cd07185">
    <property type="entry name" value="OmpA_C-like"/>
    <property type="match status" value="1"/>
</dbReference>
<feature type="domain" description="OmpA-like" evidence="12">
    <location>
        <begin position="248"/>
        <end position="366"/>
    </location>
</feature>
<dbReference type="RefSeq" id="WP_101895662.1">
    <property type="nucleotide sequence ID" value="NZ_CP022684.1"/>
</dbReference>
<evidence type="ECO:0000313" key="14">
    <source>
        <dbReference type="Proteomes" id="UP000235116"/>
    </source>
</evidence>
<dbReference type="Gene3D" id="3.30.1330.60">
    <property type="entry name" value="OmpA-like domain"/>
    <property type="match status" value="1"/>
</dbReference>
<dbReference type="GO" id="GO:0006811">
    <property type="term" value="P:monoatomic ion transport"/>
    <property type="evidence" value="ECO:0007669"/>
    <property type="project" value="UniProtKB-KW"/>
</dbReference>
<dbReference type="SUPFAM" id="SSF56925">
    <property type="entry name" value="OMPA-like"/>
    <property type="match status" value="1"/>
</dbReference>
<keyword evidence="9" id="KW-0998">Cell outer membrane</keyword>
<feature type="signal peptide" evidence="11">
    <location>
        <begin position="1"/>
        <end position="19"/>
    </location>
</feature>
<dbReference type="InterPro" id="IPR027385">
    <property type="entry name" value="Beta-barrel_OMP"/>
</dbReference>
<dbReference type="GO" id="GO:0015288">
    <property type="term" value="F:porin activity"/>
    <property type="evidence" value="ECO:0007669"/>
    <property type="project" value="UniProtKB-KW"/>
</dbReference>
<dbReference type="InterPro" id="IPR050330">
    <property type="entry name" value="Bact_OuterMem_StrucFunc"/>
</dbReference>
<evidence type="ECO:0000256" key="9">
    <source>
        <dbReference type="ARBA" id="ARBA00023237"/>
    </source>
</evidence>
<evidence type="ECO:0000256" key="1">
    <source>
        <dbReference type="ARBA" id="ARBA00004571"/>
    </source>
</evidence>
<dbReference type="SUPFAM" id="SSF103088">
    <property type="entry name" value="OmpA-like"/>
    <property type="match status" value="1"/>
</dbReference>
<keyword evidence="3" id="KW-1134">Transmembrane beta strand</keyword>
<evidence type="ECO:0000256" key="3">
    <source>
        <dbReference type="ARBA" id="ARBA00022452"/>
    </source>
</evidence>
<keyword evidence="5 11" id="KW-0732">Signal</keyword>
<dbReference type="Proteomes" id="UP000235116">
    <property type="component" value="Chromosome"/>
</dbReference>
<evidence type="ECO:0000256" key="4">
    <source>
        <dbReference type="ARBA" id="ARBA00022692"/>
    </source>
</evidence>
<dbReference type="GO" id="GO:0009279">
    <property type="term" value="C:cell outer membrane"/>
    <property type="evidence" value="ECO:0007669"/>
    <property type="project" value="UniProtKB-SubCell"/>
</dbReference>
<evidence type="ECO:0000256" key="6">
    <source>
        <dbReference type="ARBA" id="ARBA00023065"/>
    </source>
</evidence>
<reference evidence="14" key="1">
    <citation type="submission" date="2017-08" db="EMBL/GenBank/DDBJ databases">
        <title>Direct submision.</title>
        <authorList>
            <person name="Kim S.-J."/>
            <person name="Rhee S.-K."/>
        </authorList>
    </citation>
    <scope>NUCLEOTIDE SEQUENCE [LARGE SCALE GENOMIC DNA]</scope>
    <source>
        <strain evidence="14">GI5</strain>
    </source>
</reference>
<gene>
    <name evidence="13" type="ORF">Kalk_18480</name>
</gene>
<dbReference type="AlphaFoldDB" id="A0A2K9LPN4"/>
<dbReference type="InterPro" id="IPR006665">
    <property type="entry name" value="OmpA-like"/>
</dbReference>
<dbReference type="OrthoDB" id="9782229at2"/>
<protein>
    <recommendedName>
        <fullName evidence="12">OmpA-like domain-containing protein</fullName>
    </recommendedName>
</protein>
<dbReference type="Gene3D" id="2.40.160.20">
    <property type="match status" value="1"/>
</dbReference>
<evidence type="ECO:0000256" key="7">
    <source>
        <dbReference type="ARBA" id="ARBA00023114"/>
    </source>
</evidence>
<keyword evidence="14" id="KW-1185">Reference proteome</keyword>
<dbReference type="Pfam" id="PF00691">
    <property type="entry name" value="OmpA"/>
    <property type="match status" value="1"/>
</dbReference>
<dbReference type="GO" id="GO:0005509">
    <property type="term" value="F:calcium ion binding"/>
    <property type="evidence" value="ECO:0007669"/>
    <property type="project" value="InterPro"/>
</dbReference>
<evidence type="ECO:0000259" key="12">
    <source>
        <dbReference type="PROSITE" id="PS51123"/>
    </source>
</evidence>